<feature type="region of interest" description="Disordered" evidence="1">
    <location>
        <begin position="545"/>
        <end position="565"/>
    </location>
</feature>
<dbReference type="Pfam" id="PF09250">
    <property type="entry name" value="Prim-Pol"/>
    <property type="match status" value="1"/>
</dbReference>
<dbReference type="InterPro" id="IPR015330">
    <property type="entry name" value="DNA_primase/pol_bifunc_N"/>
</dbReference>
<name>A0ABM9M9L8_9MYCO</name>
<accession>A0ABM9M9L8</accession>
<dbReference type="SMART" id="SM00943">
    <property type="entry name" value="Prim-Pol"/>
    <property type="match status" value="1"/>
</dbReference>
<evidence type="ECO:0000313" key="3">
    <source>
        <dbReference type="EMBL" id="CAJ1579808.1"/>
    </source>
</evidence>
<gene>
    <name evidence="3" type="ORF">MU0050_000698</name>
</gene>
<dbReference type="CDD" id="cd04859">
    <property type="entry name" value="Prim_Pol"/>
    <property type="match status" value="1"/>
</dbReference>
<sequence length="938" mass="98865">MTEQNPNRAVLERIVALGGHLMPLKPGIKKASRERWQVAPAITVDEALEHLSAGGNLGVHLGFSGLIALDAENLPATQLAMAAGLQLTVAPAKSLIEGNVKHHGSHTWLRVPEGIDPMALSSGERCMQVRLPGGGLIDVLAGSKYVVAPLSTLIDAPGVAYTAYAGSSLDLAVPLEEAQLATAPKWLFDATLPCPEPLTALRGCLAPRSRRALSELDARSIELTAEIDQVPWGDWIAGDRRLSPTGQVDGCGCEVWHWTDAEHDKSVTLHGDCEIGSGAHLWSGTMMAALNLGVHCSRLDLASALRGESRSRVAASVGIRLGGEQELTPIDADDLDESADEAEQRGDLTAAAELRKAAAVMRSRQHAVAPKEGAVFVGADSVVGAPTVSAAPTLTVVQGGGDAQPTAGAADGADEDTAVEADDIDAGIPPEKLEAWAEIKRRGFNPNDRAVYPLGFHSTPEILEHVMDYSDLTRATFHAARRAHAVHPIALYLNDLVRFGMRLPTDLGPFPGQPLSTFVAAVGRSGTGKTQSSRMSASPHDWTQIGRVTRPGATPAETGDTPPPGLPEVFIGVGAESLNRTHRLGSGQVLVDLYGEIEPLYDEDTGKVIKGKSQFRPNEHLALHVHEDEMSALIARSGGPQSTTMQTLCAAWARADIGDASRNAGTKATLSGDMDPYNLFLTGGLQPARAWTFFLTASLGFIQRFIHAAVTDPYRAVGLPVLADPGTVPPPSLAVGTATAFTLCESIKAAQAEAEKDSGVDALAGFSDLDSHLLMVRIRLACLVAAYHGTLTVDELCWEHSGWIMEYSRRSRAHAEAEKDGAAADDAGDVEKLRAHGKRVAAADDESRVRSAANRILGKLAEAGDAGLTEGEARKWLSGVRRNGRPSERALYGADALRVVKASEGVTFDGIRMRFASSPSAPLTAAPAIGSLGGAATA</sequence>
<organism evidence="3 4">
    <name type="scientific">[Mycobacterium] wendilense</name>
    <dbReference type="NCBI Taxonomy" id="3064284"/>
    <lineage>
        <taxon>Bacteria</taxon>
        <taxon>Bacillati</taxon>
        <taxon>Actinomycetota</taxon>
        <taxon>Actinomycetes</taxon>
        <taxon>Mycobacteriales</taxon>
        <taxon>Mycobacteriaceae</taxon>
        <taxon>Mycolicibacter</taxon>
    </lineage>
</organism>
<dbReference type="EMBL" id="OY726395">
    <property type="protein sequence ID" value="CAJ1579808.1"/>
    <property type="molecule type" value="Genomic_DNA"/>
</dbReference>
<reference evidence="3 4" key="1">
    <citation type="submission" date="2023-08" db="EMBL/GenBank/DDBJ databases">
        <authorList>
            <person name="Folkvardsen B D."/>
            <person name="Norman A."/>
        </authorList>
    </citation>
    <scope>NUCLEOTIDE SEQUENCE [LARGE SCALE GENOMIC DNA]</scope>
    <source>
        <strain evidence="3 4">Mu0050</strain>
    </source>
</reference>
<evidence type="ECO:0000259" key="2">
    <source>
        <dbReference type="SMART" id="SM00943"/>
    </source>
</evidence>
<proteinExistence type="predicted"/>
<dbReference type="Proteomes" id="UP001190466">
    <property type="component" value="Chromosome"/>
</dbReference>
<evidence type="ECO:0000256" key="1">
    <source>
        <dbReference type="SAM" id="MobiDB-lite"/>
    </source>
</evidence>
<protein>
    <submittedName>
        <fullName evidence="3">Bifunctional DNA primase/polymerase</fullName>
    </submittedName>
</protein>
<evidence type="ECO:0000313" key="4">
    <source>
        <dbReference type="Proteomes" id="UP001190466"/>
    </source>
</evidence>
<keyword evidence="4" id="KW-1185">Reference proteome</keyword>
<feature type="domain" description="DNA primase/polymerase bifunctional N-terminal" evidence="2">
    <location>
        <begin position="11"/>
        <end position="187"/>
    </location>
</feature>
<dbReference type="RefSeq" id="WP_316514301.1">
    <property type="nucleotide sequence ID" value="NZ_OY726395.1"/>
</dbReference>